<dbReference type="AlphaFoldDB" id="A0A2S4KT81"/>
<accession>A0A2S4KT81</accession>
<organism evidence="3 4">
    <name type="scientific">Tolypocladium paradoxum</name>
    <dbReference type="NCBI Taxonomy" id="94208"/>
    <lineage>
        <taxon>Eukaryota</taxon>
        <taxon>Fungi</taxon>
        <taxon>Dikarya</taxon>
        <taxon>Ascomycota</taxon>
        <taxon>Pezizomycotina</taxon>
        <taxon>Sordariomycetes</taxon>
        <taxon>Hypocreomycetidae</taxon>
        <taxon>Hypocreales</taxon>
        <taxon>Ophiocordycipitaceae</taxon>
        <taxon>Tolypocladium</taxon>
    </lineage>
</organism>
<reference evidence="3 4" key="1">
    <citation type="submission" date="2018-01" db="EMBL/GenBank/DDBJ databases">
        <title>Harnessing the power of phylogenomics to disentangle the directionality and signatures of interkingdom host jumping in the parasitic fungal genus Tolypocladium.</title>
        <authorList>
            <person name="Quandt C.A."/>
            <person name="Patterson W."/>
            <person name="Spatafora J.W."/>
        </authorList>
    </citation>
    <scope>NUCLEOTIDE SEQUENCE [LARGE SCALE GENOMIC DNA]</scope>
    <source>
        <strain evidence="3 4">NRBC 100945</strain>
    </source>
</reference>
<dbReference type="SMART" id="SM00198">
    <property type="entry name" value="SCP"/>
    <property type="match status" value="1"/>
</dbReference>
<dbReference type="PANTHER" id="PTHR10334">
    <property type="entry name" value="CYSTEINE-RICH SECRETORY PROTEIN-RELATED"/>
    <property type="match status" value="1"/>
</dbReference>
<keyword evidence="4" id="KW-1185">Reference proteome</keyword>
<comment type="caution">
    <text evidence="3">The sequence shown here is derived from an EMBL/GenBank/DDBJ whole genome shotgun (WGS) entry which is preliminary data.</text>
</comment>
<dbReference type="InterPro" id="IPR014044">
    <property type="entry name" value="CAP_dom"/>
</dbReference>
<feature type="signal peptide" evidence="1">
    <location>
        <begin position="1"/>
        <end position="18"/>
    </location>
</feature>
<dbReference type="InterPro" id="IPR018244">
    <property type="entry name" value="Allrgn_V5/Tpx1_CS"/>
</dbReference>
<sequence>MNLSLLYPAAVFLRAALADEVNTDTVSTAQSPDDPNWADECAFESAILDSTNRYRSGHGANDVGWNTTLADFAARYLNSNNCAFQHSNGPYGENIAYGYVTPAASVEAWGDERDQYNFNNPGFTPATGHFTQLVWKTTADVGCGRRWCGSDMRWLIACEYWPYGNIYGQFEQNVGRRAQ</sequence>
<dbReference type="EMBL" id="PKSG01000688">
    <property type="protein sequence ID" value="POR33405.1"/>
    <property type="molecule type" value="Genomic_DNA"/>
</dbReference>
<dbReference type="Pfam" id="PF00188">
    <property type="entry name" value="CAP"/>
    <property type="match status" value="1"/>
</dbReference>
<dbReference type="Gene3D" id="3.40.33.10">
    <property type="entry name" value="CAP"/>
    <property type="match status" value="1"/>
</dbReference>
<dbReference type="PROSITE" id="PS01009">
    <property type="entry name" value="CRISP_1"/>
    <property type="match status" value="1"/>
</dbReference>
<name>A0A2S4KT81_9HYPO</name>
<dbReference type="PRINTS" id="PR00837">
    <property type="entry name" value="V5TPXLIKE"/>
</dbReference>
<feature type="chain" id="PRO_5015510385" evidence="1">
    <location>
        <begin position="19"/>
        <end position="179"/>
    </location>
</feature>
<dbReference type="Proteomes" id="UP000237481">
    <property type="component" value="Unassembled WGS sequence"/>
</dbReference>
<dbReference type="OrthoDB" id="337038at2759"/>
<evidence type="ECO:0000256" key="1">
    <source>
        <dbReference type="SAM" id="SignalP"/>
    </source>
</evidence>
<dbReference type="SUPFAM" id="SSF55797">
    <property type="entry name" value="PR-1-like"/>
    <property type="match status" value="1"/>
</dbReference>
<dbReference type="GO" id="GO:0005576">
    <property type="term" value="C:extracellular region"/>
    <property type="evidence" value="ECO:0007669"/>
    <property type="project" value="InterPro"/>
</dbReference>
<dbReference type="InterPro" id="IPR001283">
    <property type="entry name" value="CRISP-related"/>
</dbReference>
<evidence type="ECO:0000313" key="3">
    <source>
        <dbReference type="EMBL" id="POR33405.1"/>
    </source>
</evidence>
<evidence type="ECO:0000313" key="4">
    <source>
        <dbReference type="Proteomes" id="UP000237481"/>
    </source>
</evidence>
<feature type="domain" description="SCP" evidence="2">
    <location>
        <begin position="42"/>
        <end position="168"/>
    </location>
</feature>
<dbReference type="STRING" id="94208.A0A2S4KT81"/>
<keyword evidence="1" id="KW-0732">Signal</keyword>
<dbReference type="InterPro" id="IPR035940">
    <property type="entry name" value="CAP_sf"/>
</dbReference>
<evidence type="ECO:0000259" key="2">
    <source>
        <dbReference type="SMART" id="SM00198"/>
    </source>
</evidence>
<gene>
    <name evidence="3" type="ORF">TPAR_06399</name>
</gene>
<proteinExistence type="predicted"/>
<protein>
    <submittedName>
        <fullName evidence="3">Cell wall protein PRY3</fullName>
    </submittedName>
</protein>